<gene>
    <name evidence="5" type="primary">LOC106097177</name>
</gene>
<evidence type="ECO:0008006" key="7">
    <source>
        <dbReference type="Google" id="ProtNLM"/>
    </source>
</evidence>
<keyword evidence="1 4" id="KW-0732">Signal</keyword>
<evidence type="ECO:0000313" key="5">
    <source>
        <dbReference type="Ensembl" id="ENSONIP00000013754.2"/>
    </source>
</evidence>
<dbReference type="Gene3D" id="2.60.40.10">
    <property type="entry name" value="Immunoglobulins"/>
    <property type="match status" value="1"/>
</dbReference>
<feature type="chain" id="PRO_5025567782" description="Ig-like domain-containing protein" evidence="4">
    <location>
        <begin position="27"/>
        <end position="428"/>
    </location>
</feature>
<evidence type="ECO:0000256" key="4">
    <source>
        <dbReference type="SAM" id="SignalP"/>
    </source>
</evidence>
<dbReference type="Proteomes" id="UP000005207">
    <property type="component" value="Unplaced"/>
</dbReference>
<feature type="region of interest" description="Disordered" evidence="3">
    <location>
        <begin position="381"/>
        <end position="428"/>
    </location>
</feature>
<evidence type="ECO:0000313" key="6">
    <source>
        <dbReference type="Proteomes" id="UP000005207"/>
    </source>
</evidence>
<dbReference type="InterPro" id="IPR050488">
    <property type="entry name" value="Ig_Fc_receptor"/>
</dbReference>
<feature type="signal peptide" evidence="4">
    <location>
        <begin position="1"/>
        <end position="26"/>
    </location>
</feature>
<evidence type="ECO:0000256" key="3">
    <source>
        <dbReference type="SAM" id="MobiDB-lite"/>
    </source>
</evidence>
<dbReference type="GO" id="GO:0004888">
    <property type="term" value="F:transmembrane signaling receptor activity"/>
    <property type="evidence" value="ECO:0007669"/>
    <property type="project" value="TreeGrafter"/>
</dbReference>
<dbReference type="InterPro" id="IPR013783">
    <property type="entry name" value="Ig-like_fold"/>
</dbReference>
<dbReference type="InterPro" id="IPR036179">
    <property type="entry name" value="Ig-like_dom_sf"/>
</dbReference>
<accession>I3JY09</accession>
<feature type="region of interest" description="Disordered" evidence="3">
    <location>
        <begin position="180"/>
        <end position="212"/>
    </location>
</feature>
<dbReference type="GeneTree" id="ENSGT01150000287155"/>
<protein>
    <recommendedName>
        <fullName evidence="7">Ig-like domain-containing protein</fullName>
    </recommendedName>
</protein>
<keyword evidence="2" id="KW-1015">Disulfide bond</keyword>
<dbReference type="InParanoid" id="I3JY09"/>
<feature type="compositionally biased region" description="Pro residues" evidence="3">
    <location>
        <begin position="401"/>
        <end position="413"/>
    </location>
</feature>
<dbReference type="HOGENOM" id="CLU_087797_1_0_1"/>
<dbReference type="GO" id="GO:0006955">
    <property type="term" value="P:immune response"/>
    <property type="evidence" value="ECO:0007669"/>
    <property type="project" value="TreeGrafter"/>
</dbReference>
<dbReference type="PANTHER" id="PTHR11481:SF64">
    <property type="entry name" value="FC RECEPTOR-LIKE PROTEIN 4"/>
    <property type="match status" value="1"/>
</dbReference>
<proteinExistence type="predicted"/>
<organism evidence="5 6">
    <name type="scientific">Oreochromis niloticus</name>
    <name type="common">Nile tilapia</name>
    <name type="synonym">Tilapia nilotica</name>
    <dbReference type="NCBI Taxonomy" id="8128"/>
    <lineage>
        <taxon>Eukaryota</taxon>
        <taxon>Metazoa</taxon>
        <taxon>Chordata</taxon>
        <taxon>Craniata</taxon>
        <taxon>Vertebrata</taxon>
        <taxon>Euteleostomi</taxon>
        <taxon>Actinopterygii</taxon>
        <taxon>Neopterygii</taxon>
        <taxon>Teleostei</taxon>
        <taxon>Neoteleostei</taxon>
        <taxon>Acanthomorphata</taxon>
        <taxon>Ovalentaria</taxon>
        <taxon>Cichlomorphae</taxon>
        <taxon>Cichliformes</taxon>
        <taxon>Cichlidae</taxon>
        <taxon>African cichlids</taxon>
        <taxon>Pseudocrenilabrinae</taxon>
        <taxon>Oreochromini</taxon>
        <taxon>Oreochromis</taxon>
    </lineage>
</organism>
<evidence type="ECO:0000256" key="1">
    <source>
        <dbReference type="ARBA" id="ARBA00022729"/>
    </source>
</evidence>
<sequence length="428" mass="45698">MVKMLMIVLLLHGVCVLLLSVPTVSAVSLSVSPNLQQVFRGSSSVDLSCVDDGQPADGWTVKRTRGGFTEDCGAAAGFGRLLVSYCVVDLSAPSETFWCEDSSGQQSDRVSFSVQSDTTGVILEIPALPVRTGSDVILRCRQRNGATVAAYFFIKGISVGPKPEHIITNIMQADEGLYCSTDEGGKSPQSSLRVRDSPTIIHPPPPPSSSTNFDPPLLLDKKVSLSVSPNLQQVFSGFSSVYLSCVDDGQTADGWTVKRTRGGLTEDCGAAAGFGRLLGSYCVVDLSAPSETFWCEDSSGQQSDRVSFSVQSDTKDKGVILEIPALPVRTGSDVILRCRQRNGATVAAYFFIKGISVGHGHTREHIITNITQADEGLYSCSTDEGGKSPQSSLRVRDPPTIIHPPPHCPPPPSTSTNFDSPLLKKETV</sequence>
<name>I3JY09_ORENI</name>
<dbReference type="GO" id="GO:0007166">
    <property type="term" value="P:cell surface receptor signaling pathway"/>
    <property type="evidence" value="ECO:0007669"/>
    <property type="project" value="TreeGrafter"/>
</dbReference>
<reference evidence="5" key="2">
    <citation type="submission" date="2025-09" db="UniProtKB">
        <authorList>
            <consortium name="Ensembl"/>
        </authorList>
    </citation>
    <scope>IDENTIFICATION</scope>
</reference>
<evidence type="ECO:0000256" key="2">
    <source>
        <dbReference type="ARBA" id="ARBA00023157"/>
    </source>
</evidence>
<dbReference type="SUPFAM" id="SSF48726">
    <property type="entry name" value="Immunoglobulin"/>
    <property type="match status" value="1"/>
</dbReference>
<reference evidence="5" key="1">
    <citation type="submission" date="2025-08" db="UniProtKB">
        <authorList>
            <consortium name="Ensembl"/>
        </authorList>
    </citation>
    <scope>IDENTIFICATION</scope>
</reference>
<dbReference type="GO" id="GO:0009897">
    <property type="term" value="C:external side of plasma membrane"/>
    <property type="evidence" value="ECO:0007669"/>
    <property type="project" value="TreeGrafter"/>
</dbReference>
<dbReference type="Ensembl" id="ENSONIT00000013764.2">
    <property type="protein sequence ID" value="ENSONIP00000013754.2"/>
    <property type="gene ID" value="ENSONIG00000041097.1"/>
</dbReference>
<keyword evidence="6" id="KW-1185">Reference proteome</keyword>
<dbReference type="AlphaFoldDB" id="I3JY09"/>
<dbReference type="PANTHER" id="PTHR11481">
    <property type="entry name" value="IMMUNOGLOBULIN FC RECEPTOR"/>
    <property type="match status" value="1"/>
</dbReference>